<organism evidence="13">
    <name type="scientific">Tetraodon nigroviridis</name>
    <name type="common">Spotted green pufferfish</name>
    <name type="synonym">Chelonodon nigroviridis</name>
    <dbReference type="NCBI Taxonomy" id="99883"/>
    <lineage>
        <taxon>Eukaryota</taxon>
        <taxon>Metazoa</taxon>
        <taxon>Chordata</taxon>
        <taxon>Craniata</taxon>
        <taxon>Vertebrata</taxon>
        <taxon>Euteleostomi</taxon>
        <taxon>Actinopterygii</taxon>
        <taxon>Neopterygii</taxon>
        <taxon>Teleostei</taxon>
        <taxon>Neoteleostei</taxon>
        <taxon>Acanthomorphata</taxon>
        <taxon>Eupercaria</taxon>
        <taxon>Tetraodontiformes</taxon>
        <taxon>Tetradontoidea</taxon>
        <taxon>Tetraodontidae</taxon>
        <taxon>Tetraodon</taxon>
    </lineage>
</organism>
<keyword evidence="4" id="KW-0493">Microtubule</keyword>
<comment type="subunit">
    <text evidence="8">Component of the gamma-tubulin ring complex (gTuRC) consisting of TUBGCP2, TUBGCP3, TUBGCP4, TUBGCP5 and TUBGCP6 and gamma-tubulin TUBG1 or TUBG2. TUBGCP2, TUBGCP3, TUBGCP4, TUBGCP5 and TUBGCP6 assemble in a 5:5:2:1:1 stoichiometry; each is associated with a gamma-tubulin, thereby arranging 14 gamma-tubulins in a helical manner. Gamma-tubulin at the first position is blocked by TUBGCP3 at the last position, allowing 13 protafilaments to grow into a microtubule. The gTuRC (via TUBGCP3 and TUBGCP6) interacts with ACTB and MZT1; the interactions form a luminal bridge that stabilizes the initial structure during complex assembly. The gTuRC (via TUBGCP2) interacts with MZT2A/MZT2B and CDK5RAP2 (via CM1 motif); the interactions play a role in gTuRC activation.</text>
</comment>
<keyword evidence="9" id="KW-0175">Coiled coil</keyword>
<evidence type="ECO:0000259" key="10">
    <source>
        <dbReference type="Pfam" id="PF04130"/>
    </source>
</evidence>
<dbReference type="GO" id="GO:0000930">
    <property type="term" value="C:gamma-tubulin complex"/>
    <property type="evidence" value="ECO:0007669"/>
    <property type="project" value="TreeGrafter"/>
</dbReference>
<comment type="subcellular location">
    <subcellularLocation>
        <location evidence="1">Cytoplasm</location>
        <location evidence="1">Cytoskeleton</location>
        <location evidence="1">Microtubule organizing center</location>
        <location evidence="1">Centrosome</location>
    </subcellularLocation>
</comment>
<dbReference type="InterPro" id="IPR045818">
    <property type="entry name" value="GCP6_N"/>
</dbReference>
<dbReference type="GO" id="GO:0051011">
    <property type="term" value="F:microtubule minus-end binding"/>
    <property type="evidence" value="ECO:0007669"/>
    <property type="project" value="TreeGrafter"/>
</dbReference>
<feature type="domain" description="Gamma tubulin complex component protein N-terminal" evidence="11">
    <location>
        <begin position="314"/>
        <end position="487"/>
    </location>
</feature>
<evidence type="ECO:0000256" key="4">
    <source>
        <dbReference type="ARBA" id="ARBA00022701"/>
    </source>
</evidence>
<evidence type="ECO:0000256" key="7">
    <source>
        <dbReference type="ARBA" id="ARBA00093416"/>
    </source>
</evidence>
<comment type="function">
    <text evidence="7">Component of the gamma-tubulin ring complex (gTuRC) which mediates microtubule nucleation. The gTuRC regulates the minus-end nucleation of alpha-beta tubulin heterodimers that grow into microtubule protafilaments, a critical step in centrosome duplication and spindle formation.</text>
</comment>
<comment type="caution">
    <text evidence="13">The sequence shown here is derived from an EMBL/GenBank/DDBJ whole genome shotgun (WGS) entry which is preliminary data.</text>
</comment>
<proteinExistence type="inferred from homology"/>
<dbReference type="GO" id="GO:0000922">
    <property type="term" value="C:spindle pole"/>
    <property type="evidence" value="ECO:0007669"/>
    <property type="project" value="InterPro"/>
</dbReference>
<dbReference type="GO" id="GO:0051225">
    <property type="term" value="P:spindle assembly"/>
    <property type="evidence" value="ECO:0007669"/>
    <property type="project" value="TreeGrafter"/>
</dbReference>
<dbReference type="GO" id="GO:0031122">
    <property type="term" value="P:cytoplasmic microtubule organization"/>
    <property type="evidence" value="ECO:0007669"/>
    <property type="project" value="TreeGrafter"/>
</dbReference>
<dbReference type="Pfam" id="PF17681">
    <property type="entry name" value="GCP_N_terminal"/>
    <property type="match status" value="2"/>
</dbReference>
<evidence type="ECO:0000259" key="11">
    <source>
        <dbReference type="Pfam" id="PF17681"/>
    </source>
</evidence>
<sequence length="1238" mass="141050">MYTTLINPKTPINNNTSITELMGALCDSSLPQVSWKRRSLEGVSREGFRKAFKKCAYGVLLSKIFLNSTNGSVSTPSATAKTPPRNKVLMICFDLRVAGCREEAERLEEQLEKLQEGASSGLKEVDAVLELLVHLAGSTPPPPASFSMDYMRRERPVLRRPEPWGYQSEELQRLEAQAWGLVCGQEWGSLEGMCLTQRMMDAPPGTGLLGLKTKVGAEERFERDTRLTLFGALQHTRTSDLDIRLDLPPVPSNIDVTGLAIRPTWKKRIAVSNRRGREAFDHLYHLCEAQMRVVSTSTPSPLVPLPLDSQAQLVSDLLNVLIGVASTTFPLNQSVQFDVRPGVCVSGASPESMSRLLVELAQYGTHYLRLSHFSLQSTDKKGLVFQAFTGGLRKYLHYYRACVLSTPPTLSLLTIGFLFRKVGRQLRYLSELCCVNGPVGAGHTTFPVGVKLLSYLYNEAQNNCSNENYPVLLSLLKTSCEPYTRSVTAKKTVPKGNSLVILQGFLRLSVCFCFCSCSFVSDWVYSGVFRDVYGEFMIQVNAEYLGFRDKHFWVQGYTLISKDVEDCVPLFLKHFANDVYVCGKTINLLKICCPQHYVCSSELPVPRIAVTFSLRRLERIAKHSATSREKQVLRHNYIVLTCNRIFVRKKQARQELINQVKESAAKTLETIRGRQVSQRLAEQARKRELFEEMKQQLEHQQEWRSAAKKRQEDDDFGFAREVRDREKRLHAMEEQLEERARKELIAQYSRLTEEAARRERRAMWRVQRMRLDEARAQFFKRDELQIQVCSRSGGVGEQPAEGSGPAGCALSPGDMSEQDYLLALSAQYEVEHYEDCYDIMASSPECQLLKRVTRAPWGLPMDPTLRRATDTTAVQLSEMVSLPVLIKHSVTAPLITHVSLVNKAVVDYFFVDLGVERHFEALRHFLLMEDGEFAQSLSDLLFEKLASGQTPGELLTPLVLNSILHKALQYSLHGDTRLASNFTFALRFLPETFHPHAPDSLNCLELRYKVDWPLNIIITDSCMNKYNRLFSFLLQLKHMVWSLREVWFHLKRTGERVAAFDRSRAQLARTSEALVKGAGRSVQFRQLQLYRHEMQHFVKVIQGYIANQILQVSWSEFTAKLATASDLDAIHRTHADYLNRAIFRSLLTEKAAPVMNIIHSIFSLILKFRAQLIAQPWASQQGEAVHPSFVAMQQSYNTFKYYSHFLFKVVTKLVNRGYQPHLEDFLLRINFNNYYKDS</sequence>
<dbReference type="InterPro" id="IPR042241">
    <property type="entry name" value="GCP_C_sf"/>
</dbReference>
<dbReference type="GO" id="GO:0007020">
    <property type="term" value="P:microtubule nucleation"/>
    <property type="evidence" value="ECO:0007669"/>
    <property type="project" value="InterPro"/>
</dbReference>
<dbReference type="EMBL" id="CAAE01015000">
    <property type="protein sequence ID" value="CAG08639.1"/>
    <property type="molecule type" value="Genomic_DNA"/>
</dbReference>
<protein>
    <recommendedName>
        <fullName evidence="6">Gamma-tubulin complex component 6</fullName>
    </recommendedName>
</protein>
<dbReference type="OrthoDB" id="775571at2759"/>
<dbReference type="GO" id="GO:0005874">
    <property type="term" value="C:microtubule"/>
    <property type="evidence" value="ECO:0007669"/>
    <property type="project" value="UniProtKB-KW"/>
</dbReference>
<evidence type="ECO:0000259" key="12">
    <source>
        <dbReference type="Pfam" id="PF19340"/>
    </source>
</evidence>
<evidence type="ECO:0000256" key="3">
    <source>
        <dbReference type="ARBA" id="ARBA00022490"/>
    </source>
</evidence>
<dbReference type="KEGG" id="tng:GSTEN00029665G001"/>
<dbReference type="GO" id="GO:0051321">
    <property type="term" value="P:meiotic cell cycle"/>
    <property type="evidence" value="ECO:0007669"/>
    <property type="project" value="TreeGrafter"/>
</dbReference>
<feature type="coiled-coil region" evidence="9">
    <location>
        <begin position="97"/>
        <end position="124"/>
    </location>
</feature>
<evidence type="ECO:0000256" key="9">
    <source>
        <dbReference type="SAM" id="Coils"/>
    </source>
</evidence>
<dbReference type="GO" id="GO:0000278">
    <property type="term" value="P:mitotic cell cycle"/>
    <property type="evidence" value="ECO:0007669"/>
    <property type="project" value="TreeGrafter"/>
</dbReference>
<dbReference type="GO" id="GO:0043015">
    <property type="term" value="F:gamma-tubulin binding"/>
    <property type="evidence" value="ECO:0007669"/>
    <property type="project" value="InterPro"/>
</dbReference>
<dbReference type="FunFam" id="1.20.120.1900:FF:000004">
    <property type="entry name" value="gamma-tubulin complex component 6 isoform X1"/>
    <property type="match status" value="1"/>
</dbReference>
<evidence type="ECO:0000256" key="6">
    <source>
        <dbReference type="ARBA" id="ARBA00071901"/>
    </source>
</evidence>
<feature type="domain" description="Gamma tubulin complex component protein N-terminal" evidence="11">
    <location>
        <begin position="518"/>
        <end position="668"/>
    </location>
</feature>
<name>Q4RSJ3_TETNG</name>
<dbReference type="Pfam" id="PF19340">
    <property type="entry name" value="GCP6_N"/>
    <property type="match status" value="1"/>
</dbReference>
<reference evidence="13" key="1">
    <citation type="journal article" date="2004" name="Nature">
        <title>Genome duplication in the teleost fish Tetraodon nigroviridis reveals the early vertebrate proto-karyotype.</title>
        <authorList>
            <person name="Jaillon O."/>
            <person name="Aury J.-M."/>
            <person name="Brunet F."/>
            <person name="Petit J.-L."/>
            <person name="Stange-Thomann N."/>
            <person name="Mauceli E."/>
            <person name="Bouneau L."/>
            <person name="Fischer C."/>
            <person name="Ozouf-Costaz C."/>
            <person name="Bernot A."/>
            <person name="Nicaud S."/>
            <person name="Jaffe D."/>
            <person name="Fisher S."/>
            <person name="Lutfalla G."/>
            <person name="Dossat C."/>
            <person name="Segurens B."/>
            <person name="Dasilva C."/>
            <person name="Salanoubat M."/>
            <person name="Levy M."/>
            <person name="Boudet N."/>
            <person name="Castellano S."/>
            <person name="Anthouard V."/>
            <person name="Jubin C."/>
            <person name="Castelli V."/>
            <person name="Katinka M."/>
            <person name="Vacherie B."/>
            <person name="Biemont C."/>
            <person name="Skalli Z."/>
            <person name="Cattolico L."/>
            <person name="Poulain J."/>
            <person name="De Berardinis V."/>
            <person name="Cruaud C."/>
            <person name="Duprat S."/>
            <person name="Brottier P."/>
            <person name="Coutanceau J.-P."/>
            <person name="Gouzy J."/>
            <person name="Parra G."/>
            <person name="Lardier G."/>
            <person name="Chapple C."/>
            <person name="McKernan K.J."/>
            <person name="McEwan P."/>
            <person name="Bosak S."/>
            <person name="Kellis M."/>
            <person name="Volff J.-N."/>
            <person name="Guigo R."/>
            <person name="Zody M.C."/>
            <person name="Mesirov J."/>
            <person name="Lindblad-Toh K."/>
            <person name="Birren B."/>
            <person name="Nusbaum C."/>
            <person name="Kahn D."/>
            <person name="Robinson-Rechavi M."/>
            <person name="Laudet V."/>
            <person name="Schachter V."/>
            <person name="Quetier F."/>
            <person name="Saurin W."/>
            <person name="Scarpelli C."/>
            <person name="Wincker P."/>
            <person name="Lander E.S."/>
            <person name="Weissenbach J."/>
            <person name="Roest Crollius H."/>
        </authorList>
    </citation>
    <scope>NUCLEOTIDE SEQUENCE [LARGE SCALE GENOMIC DNA]</scope>
</reference>
<dbReference type="Pfam" id="PF04130">
    <property type="entry name" value="GCP_C_terminal"/>
    <property type="match status" value="1"/>
</dbReference>
<evidence type="ECO:0000256" key="2">
    <source>
        <dbReference type="ARBA" id="ARBA00010337"/>
    </source>
</evidence>
<dbReference type="GO" id="GO:0005813">
    <property type="term" value="C:centrosome"/>
    <property type="evidence" value="ECO:0007669"/>
    <property type="project" value="UniProtKB-SubCell"/>
</dbReference>
<reference evidence="13" key="2">
    <citation type="submission" date="2004-02" db="EMBL/GenBank/DDBJ databases">
        <authorList>
            <consortium name="Genoscope"/>
            <consortium name="Whitehead Institute Centre for Genome Research"/>
        </authorList>
    </citation>
    <scope>NUCLEOTIDE SEQUENCE</scope>
</reference>
<feature type="domain" description="Gamma-tubulin complex component 6 N-terminal" evidence="12">
    <location>
        <begin position="43"/>
        <end position="262"/>
    </location>
</feature>
<accession>Q4RSJ3</accession>
<dbReference type="AlphaFoldDB" id="Q4RSJ3"/>
<comment type="similarity">
    <text evidence="2">Belongs to the TUBGCP family.</text>
</comment>
<evidence type="ECO:0000256" key="5">
    <source>
        <dbReference type="ARBA" id="ARBA00023212"/>
    </source>
</evidence>
<keyword evidence="3" id="KW-0963">Cytoplasm</keyword>
<dbReference type="Gene3D" id="1.20.120.1900">
    <property type="entry name" value="Gamma-tubulin complex, C-terminal domain"/>
    <property type="match status" value="1"/>
</dbReference>
<evidence type="ECO:0000256" key="1">
    <source>
        <dbReference type="ARBA" id="ARBA00004300"/>
    </source>
</evidence>
<feature type="domain" description="Gamma tubulin complex component C-terminal" evidence="10">
    <location>
        <begin position="917"/>
        <end position="1235"/>
    </location>
</feature>
<dbReference type="InterPro" id="IPR040457">
    <property type="entry name" value="GCP_C"/>
</dbReference>
<gene>
    <name evidence="13" type="ORF">GSTENG00029665001</name>
</gene>
<dbReference type="PANTHER" id="PTHR19302:SF70">
    <property type="entry name" value="GAMMA-TUBULIN COMPLEX COMPONENT 6"/>
    <property type="match status" value="1"/>
</dbReference>
<evidence type="ECO:0000256" key="8">
    <source>
        <dbReference type="ARBA" id="ARBA00093551"/>
    </source>
</evidence>
<dbReference type="InterPro" id="IPR041470">
    <property type="entry name" value="GCP_N"/>
</dbReference>
<dbReference type="PANTHER" id="PTHR19302">
    <property type="entry name" value="GAMMA TUBULIN COMPLEX PROTEIN"/>
    <property type="match status" value="1"/>
</dbReference>
<dbReference type="InterPro" id="IPR007259">
    <property type="entry name" value="GCP"/>
</dbReference>
<evidence type="ECO:0000313" key="13">
    <source>
        <dbReference type="EMBL" id="CAG08639.1"/>
    </source>
</evidence>
<keyword evidence="5" id="KW-0206">Cytoskeleton</keyword>
<feature type="coiled-coil region" evidence="9">
    <location>
        <begin position="680"/>
        <end position="761"/>
    </location>
</feature>